<keyword evidence="3" id="KW-1185">Reference proteome</keyword>
<evidence type="ECO:0000256" key="1">
    <source>
        <dbReference type="SAM" id="Phobius"/>
    </source>
</evidence>
<dbReference type="AlphaFoldDB" id="A0A1C7EF39"/>
<keyword evidence="1" id="KW-0812">Transmembrane</keyword>
<reference evidence="2" key="1">
    <citation type="submission" date="2016-10" db="EMBL/GenBank/DDBJ databases">
        <authorList>
            <person name="See-Too W.S."/>
        </authorList>
    </citation>
    <scope>NUCLEOTIDE SEQUENCE</scope>
    <source>
        <strain evidence="2">DSM 22276</strain>
    </source>
</reference>
<organism evidence="2 3">
    <name type="scientific">Planococcus donghaensis</name>
    <dbReference type="NCBI Taxonomy" id="414778"/>
    <lineage>
        <taxon>Bacteria</taxon>
        <taxon>Bacillati</taxon>
        <taxon>Bacillota</taxon>
        <taxon>Bacilli</taxon>
        <taxon>Bacillales</taxon>
        <taxon>Caryophanaceae</taxon>
        <taxon>Planococcus</taxon>
    </lineage>
</organism>
<feature type="transmembrane region" description="Helical" evidence="1">
    <location>
        <begin position="71"/>
        <end position="89"/>
    </location>
</feature>
<keyword evidence="1" id="KW-1133">Transmembrane helix</keyword>
<dbReference type="KEGG" id="pdg:BCM40_01015"/>
<accession>A0A1C7EF39</accession>
<proteinExistence type="predicted"/>
<dbReference type="Proteomes" id="UP000092495">
    <property type="component" value="Chromosome"/>
</dbReference>
<dbReference type="RefSeq" id="WP_065525134.1">
    <property type="nucleotide sequence ID" value="NZ_CP016543.2"/>
</dbReference>
<name>A0A1C7EF39_9BACL</name>
<evidence type="ECO:0000313" key="3">
    <source>
        <dbReference type="Proteomes" id="UP000092495"/>
    </source>
</evidence>
<dbReference type="OrthoDB" id="9937694at2"/>
<dbReference type="EMBL" id="CP016543">
    <property type="protein sequence ID" value="ANU22002.1"/>
    <property type="molecule type" value="Genomic_DNA"/>
</dbReference>
<gene>
    <name evidence="2" type="ORF">BCM40_01015</name>
</gene>
<sequence>MIGVDWLMANGFLSVGHLRNLYMIGVVLQILLTLVSLLLGAALVSDLAYLYDRQAFYGAESVLIIGFWKQMIPLVLGYIFLMLVLHYTFKYNYKKKKKEIKKAQRTHSNRQTRI</sequence>
<feature type="transmembrane region" description="Helical" evidence="1">
    <location>
        <begin position="21"/>
        <end position="51"/>
    </location>
</feature>
<protein>
    <submittedName>
        <fullName evidence="2">Uncharacterized protein</fullName>
    </submittedName>
</protein>
<evidence type="ECO:0000313" key="2">
    <source>
        <dbReference type="EMBL" id="ANU22002.1"/>
    </source>
</evidence>
<keyword evidence="1" id="KW-0472">Membrane</keyword>